<dbReference type="AlphaFoldDB" id="A0A674JC12"/>
<keyword evidence="3" id="KW-1015">Disulfide bond</keyword>
<comment type="similarity">
    <text evidence="1 4">Belongs to the intercrine beta (chemokine CC) family.</text>
</comment>
<proteinExistence type="inferred from homology"/>
<dbReference type="InterPro" id="IPR000827">
    <property type="entry name" value="Chemokine_CC_CS"/>
</dbReference>
<dbReference type="Proteomes" id="UP000472274">
    <property type="component" value="Unplaced"/>
</dbReference>
<feature type="compositionally biased region" description="Basic residues" evidence="5">
    <location>
        <begin position="154"/>
        <end position="173"/>
    </location>
</feature>
<dbReference type="GO" id="GO:0006955">
    <property type="term" value="P:immune response"/>
    <property type="evidence" value="ECO:0007669"/>
    <property type="project" value="InterPro"/>
</dbReference>
<evidence type="ECO:0000259" key="6">
    <source>
        <dbReference type="Pfam" id="PF00048"/>
    </source>
</evidence>
<dbReference type="PROSITE" id="PS00472">
    <property type="entry name" value="SMALL_CYTOKINES_CC"/>
    <property type="match status" value="1"/>
</dbReference>
<evidence type="ECO:0000256" key="3">
    <source>
        <dbReference type="ARBA" id="ARBA00023157"/>
    </source>
</evidence>
<keyword evidence="4" id="KW-0732">Signal</keyword>
<evidence type="ECO:0000313" key="8">
    <source>
        <dbReference type="Proteomes" id="UP000472274"/>
    </source>
</evidence>
<accession>A0A674JC12</accession>
<dbReference type="GeneTree" id="ENSGT00530000063923"/>
<dbReference type="Gene3D" id="2.40.50.40">
    <property type="match status" value="1"/>
</dbReference>
<feature type="signal peptide" evidence="4">
    <location>
        <begin position="1"/>
        <end position="20"/>
    </location>
</feature>
<feature type="domain" description="Chemokine interleukin-8-like" evidence="6">
    <location>
        <begin position="91"/>
        <end position="149"/>
    </location>
</feature>
<evidence type="ECO:0000256" key="2">
    <source>
        <dbReference type="ARBA" id="ARBA00022514"/>
    </source>
</evidence>
<keyword evidence="4" id="KW-0964">Secreted</keyword>
<dbReference type="InterPro" id="IPR001811">
    <property type="entry name" value="Chemokine_IL8-like_dom"/>
</dbReference>
<dbReference type="Pfam" id="PF00048">
    <property type="entry name" value="IL8"/>
    <property type="match status" value="1"/>
</dbReference>
<reference evidence="7" key="2">
    <citation type="submission" date="2025-09" db="UniProtKB">
        <authorList>
            <consortium name="Ensembl"/>
        </authorList>
    </citation>
    <scope>IDENTIFICATION</scope>
</reference>
<comment type="subcellular location">
    <subcellularLocation>
        <location evidence="4">Secreted</location>
    </subcellularLocation>
</comment>
<evidence type="ECO:0000256" key="1">
    <source>
        <dbReference type="ARBA" id="ARBA00010868"/>
    </source>
</evidence>
<organism evidence="7 8">
    <name type="scientific">Terrapene triunguis</name>
    <name type="common">Three-toed box turtle</name>
    <dbReference type="NCBI Taxonomy" id="2587831"/>
    <lineage>
        <taxon>Eukaryota</taxon>
        <taxon>Metazoa</taxon>
        <taxon>Chordata</taxon>
        <taxon>Craniata</taxon>
        <taxon>Vertebrata</taxon>
        <taxon>Euteleostomi</taxon>
        <taxon>Archelosauria</taxon>
        <taxon>Testudinata</taxon>
        <taxon>Testudines</taxon>
        <taxon>Cryptodira</taxon>
        <taxon>Durocryptodira</taxon>
        <taxon>Testudinoidea</taxon>
        <taxon>Emydidae</taxon>
        <taxon>Terrapene</taxon>
    </lineage>
</organism>
<reference evidence="7" key="1">
    <citation type="submission" date="2025-08" db="UniProtKB">
        <authorList>
            <consortium name="Ensembl"/>
        </authorList>
    </citation>
    <scope>IDENTIFICATION</scope>
</reference>
<feature type="chain" id="PRO_5025711554" description="C-C motif chemokine" evidence="4">
    <location>
        <begin position="21"/>
        <end position="179"/>
    </location>
</feature>
<evidence type="ECO:0000256" key="4">
    <source>
        <dbReference type="RuleBase" id="RU361150"/>
    </source>
</evidence>
<sequence>MAHLILIFLLYGQGSGPALAFWPPQAEKKNKIPAAWLEPGCRGTPCPADVPRLAGGRGGSGGRERRGAATQPLPLFFPLILSATLFPISFNCCTEVSHHVPRRLLRKVLKFEIQKDDGVCNIPAVILHVKHKKLCVSSHNKTIKKWMKRNRIKNHRRNGNLHSGKKRNTKRKNQIVVKQ</sequence>
<protein>
    <recommendedName>
        <fullName evidence="4">C-C motif chemokine</fullName>
    </recommendedName>
</protein>
<dbReference type="GO" id="GO:0008009">
    <property type="term" value="F:chemokine activity"/>
    <property type="evidence" value="ECO:0007669"/>
    <property type="project" value="InterPro"/>
</dbReference>
<evidence type="ECO:0000256" key="5">
    <source>
        <dbReference type="SAM" id="MobiDB-lite"/>
    </source>
</evidence>
<dbReference type="GO" id="GO:0005615">
    <property type="term" value="C:extracellular space"/>
    <property type="evidence" value="ECO:0007669"/>
    <property type="project" value="UniProtKB-KW"/>
</dbReference>
<evidence type="ECO:0000313" key="7">
    <source>
        <dbReference type="Ensembl" id="ENSTMTP00000018835.1"/>
    </source>
</evidence>
<keyword evidence="8" id="KW-1185">Reference proteome</keyword>
<dbReference type="Ensembl" id="ENSTMTT00000019501.1">
    <property type="protein sequence ID" value="ENSTMTP00000018835.1"/>
    <property type="gene ID" value="ENSTMTG00000013821.1"/>
</dbReference>
<feature type="region of interest" description="Disordered" evidence="5">
    <location>
        <begin position="154"/>
        <end position="179"/>
    </location>
</feature>
<keyword evidence="2 4" id="KW-0202">Cytokine</keyword>
<name>A0A674JC12_9SAUR</name>
<keyword evidence="4" id="KW-0145">Chemotaxis</keyword>
<dbReference type="InParanoid" id="A0A674JC12"/>
<dbReference type="InterPro" id="IPR036048">
    <property type="entry name" value="Interleukin_8-like_sf"/>
</dbReference>
<dbReference type="SUPFAM" id="SSF54117">
    <property type="entry name" value="Interleukin 8-like chemokines"/>
    <property type="match status" value="1"/>
</dbReference>